<evidence type="ECO:0000256" key="3">
    <source>
        <dbReference type="ARBA" id="ARBA00022676"/>
    </source>
</evidence>
<dbReference type="GO" id="GO:0005886">
    <property type="term" value="C:plasma membrane"/>
    <property type="evidence" value="ECO:0007669"/>
    <property type="project" value="UniProtKB-SubCell"/>
</dbReference>
<feature type="transmembrane region" description="Helical" evidence="9">
    <location>
        <begin position="468"/>
        <end position="488"/>
    </location>
</feature>
<reference evidence="12 13" key="1">
    <citation type="submission" date="2017-01" db="EMBL/GenBank/DDBJ databases">
        <authorList>
            <person name="Mah S.A."/>
            <person name="Swanson W.J."/>
            <person name="Moy G.W."/>
            <person name="Vacquier V.D."/>
        </authorList>
    </citation>
    <scope>NUCLEOTIDE SEQUENCE [LARGE SCALE GENOMIC DNA]</scope>
    <source>
        <strain evidence="12 13">CPCC 203464</strain>
    </source>
</reference>
<evidence type="ECO:0000256" key="8">
    <source>
        <dbReference type="SAM" id="MobiDB-lite"/>
    </source>
</evidence>
<feature type="transmembrane region" description="Helical" evidence="9">
    <location>
        <begin position="405"/>
        <end position="426"/>
    </location>
</feature>
<feature type="transmembrane region" description="Helical" evidence="9">
    <location>
        <begin position="438"/>
        <end position="456"/>
    </location>
</feature>
<feature type="transmembrane region" description="Helical" evidence="9">
    <location>
        <begin position="241"/>
        <end position="262"/>
    </location>
</feature>
<feature type="domain" description="Putative mannosyltransferase YkcA/B-like C-terminal" evidence="11">
    <location>
        <begin position="589"/>
        <end position="655"/>
    </location>
</feature>
<feature type="compositionally biased region" description="Low complexity" evidence="8">
    <location>
        <begin position="712"/>
        <end position="730"/>
    </location>
</feature>
<feature type="transmembrane region" description="Helical" evidence="9">
    <location>
        <begin position="112"/>
        <end position="139"/>
    </location>
</feature>
<evidence type="ECO:0000256" key="4">
    <source>
        <dbReference type="ARBA" id="ARBA00022679"/>
    </source>
</evidence>
<feature type="region of interest" description="Disordered" evidence="8">
    <location>
        <begin position="537"/>
        <end position="562"/>
    </location>
</feature>
<dbReference type="InterPro" id="IPR056785">
    <property type="entry name" value="YkcA/B-like_C"/>
</dbReference>
<evidence type="ECO:0000313" key="13">
    <source>
        <dbReference type="Proteomes" id="UP000186218"/>
    </source>
</evidence>
<feature type="transmembrane region" description="Helical" evidence="9">
    <location>
        <begin position="508"/>
        <end position="527"/>
    </location>
</feature>
<dbReference type="PANTHER" id="PTHR33908:SF3">
    <property type="entry name" value="UNDECAPRENYL PHOSPHATE-ALPHA-4-AMINO-4-DEOXY-L-ARABINOSE ARABINOSYL TRANSFERASE"/>
    <property type="match status" value="1"/>
</dbReference>
<keyword evidence="7 9" id="KW-0472">Membrane</keyword>
<evidence type="ECO:0000256" key="2">
    <source>
        <dbReference type="ARBA" id="ARBA00022475"/>
    </source>
</evidence>
<feature type="transmembrane region" description="Helical" evidence="9">
    <location>
        <begin position="380"/>
        <end position="399"/>
    </location>
</feature>
<organism evidence="12 13">
    <name type="scientific">Williamsia sterculiae</name>
    <dbReference type="NCBI Taxonomy" id="1344003"/>
    <lineage>
        <taxon>Bacteria</taxon>
        <taxon>Bacillati</taxon>
        <taxon>Actinomycetota</taxon>
        <taxon>Actinomycetes</taxon>
        <taxon>Mycobacteriales</taxon>
        <taxon>Nocardiaceae</taxon>
        <taxon>Williamsia</taxon>
    </lineage>
</organism>
<dbReference type="InterPro" id="IPR050297">
    <property type="entry name" value="LipidA_mod_glycosyltrf_83"/>
</dbReference>
<protein>
    <submittedName>
        <fullName evidence="12">4-amino-4-deoxy-L-arabinose transferase</fullName>
    </submittedName>
</protein>
<feature type="transmembrane region" description="Helical" evidence="9">
    <location>
        <begin position="146"/>
        <end position="165"/>
    </location>
</feature>
<dbReference type="GO" id="GO:0009103">
    <property type="term" value="P:lipopolysaccharide biosynthetic process"/>
    <property type="evidence" value="ECO:0007669"/>
    <property type="project" value="UniProtKB-ARBA"/>
</dbReference>
<dbReference type="GO" id="GO:0010041">
    <property type="term" value="P:response to iron(III) ion"/>
    <property type="evidence" value="ECO:0007669"/>
    <property type="project" value="TreeGrafter"/>
</dbReference>
<name>A0A1N7DIY8_9NOCA</name>
<dbReference type="RefSeq" id="WP_076476595.1">
    <property type="nucleotide sequence ID" value="NZ_FTNT01000002.1"/>
</dbReference>
<feature type="region of interest" description="Disordered" evidence="8">
    <location>
        <begin position="711"/>
        <end position="751"/>
    </location>
</feature>
<evidence type="ECO:0000256" key="9">
    <source>
        <dbReference type="SAM" id="Phobius"/>
    </source>
</evidence>
<dbReference type="EMBL" id="FTNT01000002">
    <property type="protein sequence ID" value="SIR75776.1"/>
    <property type="molecule type" value="Genomic_DNA"/>
</dbReference>
<gene>
    <name evidence="12" type="ORF">SAMN05445060_0671</name>
</gene>
<dbReference type="InterPro" id="IPR038731">
    <property type="entry name" value="RgtA/B/C-like"/>
</dbReference>
<comment type="subcellular location">
    <subcellularLocation>
        <location evidence="1">Cell membrane</location>
        <topology evidence="1">Multi-pass membrane protein</topology>
    </subcellularLocation>
</comment>
<feature type="transmembrane region" description="Helical" evidence="9">
    <location>
        <begin position="347"/>
        <end position="368"/>
    </location>
</feature>
<evidence type="ECO:0000259" key="10">
    <source>
        <dbReference type="Pfam" id="PF13231"/>
    </source>
</evidence>
<evidence type="ECO:0000256" key="1">
    <source>
        <dbReference type="ARBA" id="ARBA00004651"/>
    </source>
</evidence>
<dbReference type="STRING" id="1344003.SAMN05445060_0671"/>
<keyword evidence="4 12" id="KW-0808">Transferase</keyword>
<keyword evidence="3" id="KW-0328">Glycosyltransferase</keyword>
<feature type="transmembrane region" description="Helical" evidence="9">
    <location>
        <begin position="42"/>
        <end position="59"/>
    </location>
</feature>
<dbReference type="Proteomes" id="UP000186218">
    <property type="component" value="Unassembled WGS sequence"/>
</dbReference>
<dbReference type="Pfam" id="PF24878">
    <property type="entry name" value="YkcB_C"/>
    <property type="match status" value="1"/>
</dbReference>
<dbReference type="OrthoDB" id="5241882at2"/>
<dbReference type="GO" id="GO:0016763">
    <property type="term" value="F:pentosyltransferase activity"/>
    <property type="evidence" value="ECO:0007669"/>
    <property type="project" value="TreeGrafter"/>
</dbReference>
<accession>A0A1N7DIY8</accession>
<dbReference type="PANTHER" id="PTHR33908">
    <property type="entry name" value="MANNOSYLTRANSFERASE YKCB-RELATED"/>
    <property type="match status" value="1"/>
</dbReference>
<keyword evidence="13" id="KW-1185">Reference proteome</keyword>
<evidence type="ECO:0000313" key="12">
    <source>
        <dbReference type="EMBL" id="SIR75776.1"/>
    </source>
</evidence>
<dbReference type="AlphaFoldDB" id="A0A1N7DIY8"/>
<dbReference type="Pfam" id="PF13231">
    <property type="entry name" value="PMT_2"/>
    <property type="match status" value="1"/>
</dbReference>
<keyword evidence="6 9" id="KW-1133">Transmembrane helix</keyword>
<proteinExistence type="predicted"/>
<keyword evidence="2" id="KW-1003">Cell membrane</keyword>
<evidence type="ECO:0000256" key="6">
    <source>
        <dbReference type="ARBA" id="ARBA00022989"/>
    </source>
</evidence>
<evidence type="ECO:0000256" key="5">
    <source>
        <dbReference type="ARBA" id="ARBA00022692"/>
    </source>
</evidence>
<keyword evidence="5 9" id="KW-0812">Transmembrane</keyword>
<evidence type="ECO:0000256" key="7">
    <source>
        <dbReference type="ARBA" id="ARBA00023136"/>
    </source>
</evidence>
<feature type="domain" description="Glycosyltransferase RgtA/B/C/D-like" evidence="10">
    <location>
        <begin position="97"/>
        <end position="251"/>
    </location>
</feature>
<evidence type="ECO:0000259" key="11">
    <source>
        <dbReference type="Pfam" id="PF24878"/>
    </source>
</evidence>
<sequence length="751" mass="77404">MIICGVTDAQFEPRTPSTDVRSVATALSPATTLTPPTRRDRLSVMALLVATAVLYLWNITVNGSANSFYAGAAWAGSQNWEALLFGSVDPSNFITVDKPPVSQWIMGLSGQIFGYSSASMLIPEALMGVASVALMYAAVTRVGGRTAGLIAGAALALTPVAALMFRFNNPDAAMVLLMTAAAYATIRATATASLRWLSLAGVAVGLAFLAKMLEGVMVLPALGLVYLVAAPTVVSKRIWHLVVATVVMVASAGWYVVLTLLWPASSRPYLAGSTDNNFMNLVLGYNGLARIEGRSGSGGRGNGMPSMADAQRLIDEVQRQNPRALRGGGGGMFGNAPGITRLFTGEFGIEISFLLPAALVALVVVLVLRGRAPRTDTVRAGALLFGVWMLLDVLVLSYMNGTAHPYYSLAIAPPIAGLIGLGARETWRAGQTVGRERVVGRIGFSGIVLAATVWGFVLLDRIPAWQSWIKWVVLIGGIAVVAVVFTAIRSRADESAASKGGVGRRVAITAAAVAALCGLGAPAAYAIDVDASAHTGGSPSVTPAHAGTTHSPSRGGAGGRFGGGAGGGFGGGGFGGATASPALDTLLRQNHDRWAAAVDRSSTAASLELSARVPVMAIGGFSNDPAPSLAQFQKYVTDKQIGYYLVSSTGFGRSGTTRSSGGSGITGSAAADLMRMFGGSRAGSVNAQIEQWVADNFSATTVGGYQVYDLGKAPTPQPKTSTPTGGTTASGEKKTTAQGATTTRSRHRRTA</sequence>
<feature type="transmembrane region" description="Helical" evidence="9">
    <location>
        <begin position="216"/>
        <end position="234"/>
    </location>
</feature>